<feature type="region of interest" description="Disordered" evidence="1">
    <location>
        <begin position="1"/>
        <end position="35"/>
    </location>
</feature>
<dbReference type="EMBL" id="NQVE01000110">
    <property type="protein sequence ID" value="RAL47806.1"/>
    <property type="molecule type" value="Genomic_DNA"/>
</dbReference>
<name>A0A328DQX0_9ASTE</name>
<feature type="transmembrane region" description="Helical" evidence="2">
    <location>
        <begin position="56"/>
        <end position="78"/>
    </location>
</feature>
<reference evidence="3 4" key="1">
    <citation type="submission" date="2018-06" db="EMBL/GenBank/DDBJ databases">
        <title>The Genome of Cuscuta australis (Dodder) Provides Insight into the Evolution of Plant Parasitism.</title>
        <authorList>
            <person name="Liu H."/>
        </authorList>
    </citation>
    <scope>NUCLEOTIDE SEQUENCE [LARGE SCALE GENOMIC DNA]</scope>
    <source>
        <strain evidence="4">cv. Yunnan</strain>
        <tissue evidence="3">Vines</tissue>
    </source>
</reference>
<keyword evidence="2" id="KW-0812">Transmembrane</keyword>
<organism evidence="3 4">
    <name type="scientific">Cuscuta australis</name>
    <dbReference type="NCBI Taxonomy" id="267555"/>
    <lineage>
        <taxon>Eukaryota</taxon>
        <taxon>Viridiplantae</taxon>
        <taxon>Streptophyta</taxon>
        <taxon>Embryophyta</taxon>
        <taxon>Tracheophyta</taxon>
        <taxon>Spermatophyta</taxon>
        <taxon>Magnoliopsida</taxon>
        <taxon>eudicotyledons</taxon>
        <taxon>Gunneridae</taxon>
        <taxon>Pentapetalae</taxon>
        <taxon>asterids</taxon>
        <taxon>lamiids</taxon>
        <taxon>Solanales</taxon>
        <taxon>Convolvulaceae</taxon>
        <taxon>Cuscuteae</taxon>
        <taxon>Cuscuta</taxon>
        <taxon>Cuscuta subgen. Grammica</taxon>
        <taxon>Cuscuta sect. Cleistogrammica</taxon>
    </lineage>
</organism>
<evidence type="ECO:0000256" key="2">
    <source>
        <dbReference type="SAM" id="Phobius"/>
    </source>
</evidence>
<gene>
    <name evidence="3" type="ORF">DM860_011391</name>
</gene>
<comment type="caution">
    <text evidence="3">The sequence shown here is derived from an EMBL/GenBank/DDBJ whole genome shotgun (WGS) entry which is preliminary data.</text>
</comment>
<protein>
    <submittedName>
        <fullName evidence="3">Uncharacterized protein</fullName>
    </submittedName>
</protein>
<sequence>MVEQWRRERWSSGDGTVKEGRGNGNSAEEGNSRRAATTMVDCKRQAKMTRNMKPSFPSTLLVILFVALAYDGGMMGLVDGAKCTSFIRSECGFGPDHGCFQACILVFKKPILDANCAIDGAGTALCECKFQC</sequence>
<evidence type="ECO:0000313" key="4">
    <source>
        <dbReference type="Proteomes" id="UP000249390"/>
    </source>
</evidence>
<evidence type="ECO:0000313" key="3">
    <source>
        <dbReference type="EMBL" id="RAL47806.1"/>
    </source>
</evidence>
<dbReference type="AlphaFoldDB" id="A0A328DQX0"/>
<dbReference type="Proteomes" id="UP000249390">
    <property type="component" value="Unassembled WGS sequence"/>
</dbReference>
<keyword evidence="2" id="KW-0472">Membrane</keyword>
<proteinExistence type="predicted"/>
<accession>A0A328DQX0</accession>
<evidence type="ECO:0000256" key="1">
    <source>
        <dbReference type="SAM" id="MobiDB-lite"/>
    </source>
</evidence>
<feature type="compositionally biased region" description="Basic and acidic residues" evidence="1">
    <location>
        <begin position="1"/>
        <end position="21"/>
    </location>
</feature>
<keyword evidence="4" id="KW-1185">Reference proteome</keyword>
<keyword evidence="2" id="KW-1133">Transmembrane helix</keyword>